<dbReference type="EMBL" id="WTYP01000001">
    <property type="protein sequence ID" value="MXP47037.1"/>
    <property type="molecule type" value="Genomic_DNA"/>
</dbReference>
<dbReference type="RefSeq" id="WP_160730205.1">
    <property type="nucleotide sequence ID" value="NZ_CANLWR010000001.1"/>
</dbReference>
<proteinExistence type="predicted"/>
<keyword evidence="3" id="KW-1185">Reference proteome</keyword>
<accession>A0A6I4UYR6</accession>
<evidence type="ECO:0000313" key="2">
    <source>
        <dbReference type="EMBL" id="MXP47037.1"/>
    </source>
</evidence>
<dbReference type="CDD" id="cd03443">
    <property type="entry name" value="PaaI_thioesterase"/>
    <property type="match status" value="1"/>
</dbReference>
<dbReference type="SUPFAM" id="SSF54637">
    <property type="entry name" value="Thioesterase/thiol ester dehydrase-isomerase"/>
    <property type="match status" value="1"/>
</dbReference>
<evidence type="ECO:0000313" key="3">
    <source>
        <dbReference type="Proteomes" id="UP000471435"/>
    </source>
</evidence>
<comment type="caution">
    <text evidence="2">The sequence shown here is derived from an EMBL/GenBank/DDBJ whole genome shotgun (WGS) entry which is preliminary data.</text>
</comment>
<dbReference type="InterPro" id="IPR029069">
    <property type="entry name" value="HotDog_dom_sf"/>
</dbReference>
<reference evidence="2 3" key="1">
    <citation type="submission" date="2019-12" db="EMBL/GenBank/DDBJ databases">
        <title>Genomic-based taxomic classification of the family Erythrobacteraceae.</title>
        <authorList>
            <person name="Xu L."/>
        </authorList>
    </citation>
    <scope>NUCLEOTIDE SEQUENCE [LARGE SCALE GENOMIC DNA]</scope>
    <source>
        <strain evidence="2 3">SW-109</strain>
    </source>
</reference>
<protein>
    <submittedName>
        <fullName evidence="2">Phenylacetic acid degradation protein</fullName>
    </submittedName>
</protein>
<evidence type="ECO:0000259" key="1">
    <source>
        <dbReference type="Pfam" id="PF03061"/>
    </source>
</evidence>
<organism evidence="2 3">
    <name type="scientific">Pontixanthobacter luteolus</name>
    <dbReference type="NCBI Taxonomy" id="295089"/>
    <lineage>
        <taxon>Bacteria</taxon>
        <taxon>Pseudomonadati</taxon>
        <taxon>Pseudomonadota</taxon>
        <taxon>Alphaproteobacteria</taxon>
        <taxon>Sphingomonadales</taxon>
        <taxon>Erythrobacteraceae</taxon>
        <taxon>Pontixanthobacter</taxon>
    </lineage>
</organism>
<dbReference type="Pfam" id="PF03061">
    <property type="entry name" value="4HBT"/>
    <property type="match status" value="1"/>
</dbReference>
<dbReference type="Gene3D" id="3.10.129.10">
    <property type="entry name" value="Hotdog Thioesterase"/>
    <property type="match status" value="1"/>
</dbReference>
<dbReference type="GO" id="GO:0016790">
    <property type="term" value="F:thiolester hydrolase activity"/>
    <property type="evidence" value="ECO:0007669"/>
    <property type="project" value="UniProtKB-ARBA"/>
</dbReference>
<sequence length="148" mass="16317">MSEPHKFDPSQAAQFMLRHGHSSALGLEYHDHGDDWVELELPWREDLVGEADQEILASGPIISLLDMASGLSIWTANGKFVGIATMDLRVDYQRPARARSAVIAHVECYRLTKSAAFVRGYAHDGDPEDTVATMSAVFMSISGETRNV</sequence>
<dbReference type="OrthoDB" id="9813158at2"/>
<gene>
    <name evidence="2" type="ORF">GRI43_06500</name>
</gene>
<name>A0A6I4UYR6_9SPHN</name>
<feature type="domain" description="Thioesterase" evidence="1">
    <location>
        <begin position="61"/>
        <end position="128"/>
    </location>
</feature>
<dbReference type="AlphaFoldDB" id="A0A6I4UYR6"/>
<dbReference type="Proteomes" id="UP000471435">
    <property type="component" value="Unassembled WGS sequence"/>
</dbReference>
<dbReference type="InterPro" id="IPR006683">
    <property type="entry name" value="Thioestr_dom"/>
</dbReference>